<dbReference type="PANTHER" id="PTHR34536:SF6">
    <property type="entry name" value="DENTIN SIALOPHOSPHOPROTEIN-LIKE PROTEIN"/>
    <property type="match status" value="1"/>
</dbReference>
<proteinExistence type="predicted"/>
<evidence type="ECO:0000313" key="3">
    <source>
        <dbReference type="Proteomes" id="UP001180020"/>
    </source>
</evidence>
<name>A0AAV9F825_ACOCL</name>
<gene>
    <name evidence="2" type="ORF">QJS10_CPA03g02002</name>
</gene>
<reference evidence="2" key="2">
    <citation type="submission" date="2023-06" db="EMBL/GenBank/DDBJ databases">
        <authorList>
            <person name="Ma L."/>
            <person name="Liu K.-W."/>
            <person name="Li Z."/>
            <person name="Hsiao Y.-Y."/>
            <person name="Qi Y."/>
            <person name="Fu T."/>
            <person name="Tang G."/>
            <person name="Zhang D."/>
            <person name="Sun W.-H."/>
            <person name="Liu D.-K."/>
            <person name="Li Y."/>
            <person name="Chen G.-Z."/>
            <person name="Liu X.-D."/>
            <person name="Liao X.-Y."/>
            <person name="Jiang Y.-T."/>
            <person name="Yu X."/>
            <person name="Hao Y."/>
            <person name="Huang J."/>
            <person name="Zhao X.-W."/>
            <person name="Ke S."/>
            <person name="Chen Y.-Y."/>
            <person name="Wu W.-L."/>
            <person name="Hsu J.-L."/>
            <person name="Lin Y.-F."/>
            <person name="Huang M.-D."/>
            <person name="Li C.-Y."/>
            <person name="Huang L."/>
            <person name="Wang Z.-W."/>
            <person name="Zhao X."/>
            <person name="Zhong W.-Y."/>
            <person name="Peng D.-H."/>
            <person name="Ahmad S."/>
            <person name="Lan S."/>
            <person name="Zhang J.-S."/>
            <person name="Tsai W.-C."/>
            <person name="Van De Peer Y."/>
            <person name="Liu Z.-J."/>
        </authorList>
    </citation>
    <scope>NUCLEOTIDE SEQUENCE</scope>
    <source>
        <strain evidence="2">CP</strain>
        <tissue evidence="2">Leaves</tissue>
    </source>
</reference>
<feature type="region of interest" description="Disordered" evidence="1">
    <location>
        <begin position="161"/>
        <end position="181"/>
    </location>
</feature>
<protein>
    <submittedName>
        <fullName evidence="2">Uncharacterized protein</fullName>
    </submittedName>
</protein>
<dbReference type="PANTHER" id="PTHR34536">
    <property type="entry name" value="DENTIN SIALOPHOSPHOPROTEIN-LIKE PROTEIN"/>
    <property type="match status" value="1"/>
</dbReference>
<feature type="compositionally biased region" description="Basic residues" evidence="1">
    <location>
        <begin position="63"/>
        <end position="80"/>
    </location>
</feature>
<feature type="compositionally biased region" description="Basic and acidic residues" evidence="1">
    <location>
        <begin position="41"/>
        <end position="55"/>
    </location>
</feature>
<feature type="region of interest" description="Disordered" evidence="1">
    <location>
        <begin position="264"/>
        <end position="339"/>
    </location>
</feature>
<dbReference type="Proteomes" id="UP001180020">
    <property type="component" value="Unassembled WGS sequence"/>
</dbReference>
<reference evidence="2" key="1">
    <citation type="journal article" date="2023" name="Nat. Commun.">
        <title>Diploid and tetraploid genomes of Acorus and the evolution of monocots.</title>
        <authorList>
            <person name="Ma L."/>
            <person name="Liu K.W."/>
            <person name="Li Z."/>
            <person name="Hsiao Y.Y."/>
            <person name="Qi Y."/>
            <person name="Fu T."/>
            <person name="Tang G.D."/>
            <person name="Zhang D."/>
            <person name="Sun W.H."/>
            <person name="Liu D.K."/>
            <person name="Li Y."/>
            <person name="Chen G.Z."/>
            <person name="Liu X.D."/>
            <person name="Liao X.Y."/>
            <person name="Jiang Y.T."/>
            <person name="Yu X."/>
            <person name="Hao Y."/>
            <person name="Huang J."/>
            <person name="Zhao X.W."/>
            <person name="Ke S."/>
            <person name="Chen Y.Y."/>
            <person name="Wu W.L."/>
            <person name="Hsu J.L."/>
            <person name="Lin Y.F."/>
            <person name="Huang M.D."/>
            <person name="Li C.Y."/>
            <person name="Huang L."/>
            <person name="Wang Z.W."/>
            <person name="Zhao X."/>
            <person name="Zhong W.Y."/>
            <person name="Peng D.H."/>
            <person name="Ahmad S."/>
            <person name="Lan S."/>
            <person name="Zhang J.S."/>
            <person name="Tsai W.C."/>
            <person name="Van de Peer Y."/>
            <person name="Liu Z.J."/>
        </authorList>
    </citation>
    <scope>NUCLEOTIDE SEQUENCE</scope>
    <source>
        <strain evidence="2">CP</strain>
    </source>
</reference>
<feature type="compositionally biased region" description="Basic and acidic residues" evidence="1">
    <location>
        <begin position="161"/>
        <end position="177"/>
    </location>
</feature>
<sequence length="339" mass="39208">MSPDGQFSVSHGRSGRYGIRGRGGDRRVRYNGPFPADDIDSSMHIRDRLSRRDRSLSPNPRRDHLRRCGTRSPSRSRTRSPHMWGSPRERGNGGFSVGARVRHRSRSPPNFRGDARMERMRSLHGRPGFGEHMMDFMPSLGNHVSLPQASRWIDDRKELPSDHFRQNGCKRSSEKSPSRMRVFSRNSRYDSMSTPGRLKPDDYYRRPMNSGRYPNFEVVVRGMRHEGSDEDRKHGERYGMLRTTRQFGMEGDMKRFRCDEEGGFRAHHSRSKDSPDFHGRGGSPRSFDRGFSGELGDLPRSAREEKTHFRCGRHGNHNAGFKQFGMREGDEEEAQKRRA</sequence>
<dbReference type="AlphaFoldDB" id="A0AAV9F825"/>
<comment type="caution">
    <text evidence="2">The sequence shown here is derived from an EMBL/GenBank/DDBJ whole genome shotgun (WGS) entry which is preliminary data.</text>
</comment>
<accession>A0AAV9F825</accession>
<keyword evidence="3" id="KW-1185">Reference proteome</keyword>
<dbReference type="EMBL" id="JAUJYO010000003">
    <property type="protein sequence ID" value="KAK1321616.1"/>
    <property type="molecule type" value="Genomic_DNA"/>
</dbReference>
<feature type="compositionally biased region" description="Polar residues" evidence="1">
    <location>
        <begin position="1"/>
        <end position="11"/>
    </location>
</feature>
<feature type="region of interest" description="Disordered" evidence="1">
    <location>
        <begin position="1"/>
        <end position="113"/>
    </location>
</feature>
<evidence type="ECO:0000256" key="1">
    <source>
        <dbReference type="SAM" id="MobiDB-lite"/>
    </source>
</evidence>
<organism evidence="2 3">
    <name type="scientific">Acorus calamus</name>
    <name type="common">Sweet flag</name>
    <dbReference type="NCBI Taxonomy" id="4465"/>
    <lineage>
        <taxon>Eukaryota</taxon>
        <taxon>Viridiplantae</taxon>
        <taxon>Streptophyta</taxon>
        <taxon>Embryophyta</taxon>
        <taxon>Tracheophyta</taxon>
        <taxon>Spermatophyta</taxon>
        <taxon>Magnoliopsida</taxon>
        <taxon>Liliopsida</taxon>
        <taxon>Acoraceae</taxon>
        <taxon>Acorus</taxon>
    </lineage>
</organism>
<evidence type="ECO:0000313" key="2">
    <source>
        <dbReference type="EMBL" id="KAK1321616.1"/>
    </source>
</evidence>